<dbReference type="Pfam" id="PF00710">
    <property type="entry name" value="Asparaginase"/>
    <property type="match status" value="1"/>
</dbReference>
<dbReference type="Proteomes" id="UP000028931">
    <property type="component" value="Chromosome"/>
</dbReference>
<name>A0A077FAR0_9PSED</name>
<dbReference type="InterPro" id="IPR036152">
    <property type="entry name" value="Asp/glu_Ase-like_sf"/>
</dbReference>
<dbReference type="GO" id="GO:0006528">
    <property type="term" value="P:asparagine metabolic process"/>
    <property type="evidence" value="ECO:0007669"/>
    <property type="project" value="InterPro"/>
</dbReference>
<dbReference type="SFLD" id="SFLDS00057">
    <property type="entry name" value="Glutaminase/Asparaginase"/>
    <property type="match status" value="1"/>
</dbReference>
<dbReference type="InterPro" id="IPR040919">
    <property type="entry name" value="Asparaginase_C"/>
</dbReference>
<feature type="binding site" evidence="4">
    <location>
        <position position="62"/>
    </location>
    <ligand>
        <name>substrate</name>
    </ligand>
</feature>
<dbReference type="Pfam" id="PF17763">
    <property type="entry name" value="Asparaginase_C"/>
    <property type="match status" value="1"/>
</dbReference>
<keyword evidence="2" id="KW-0378">Hydrolase</keyword>
<dbReference type="SUPFAM" id="SSF53774">
    <property type="entry name" value="Glutaminase/Asparaginase"/>
    <property type="match status" value="1"/>
</dbReference>
<dbReference type="Gene3D" id="3.40.50.40">
    <property type="match status" value="1"/>
</dbReference>
<dbReference type="GO" id="GO:0004067">
    <property type="term" value="F:asparaginase activity"/>
    <property type="evidence" value="ECO:0007669"/>
    <property type="project" value="UniProtKB-UniRule"/>
</dbReference>
<gene>
    <name evidence="7" type="ORF">PSAKL28_12400</name>
</gene>
<feature type="domain" description="L-asparaginase N-terminal" evidence="5">
    <location>
        <begin position="10"/>
        <end position="197"/>
    </location>
</feature>
<evidence type="ECO:0000313" key="7">
    <source>
        <dbReference type="EMBL" id="AIL60466.1"/>
    </source>
</evidence>
<dbReference type="eggNOG" id="COG0252">
    <property type="taxonomic scope" value="Bacteria"/>
</dbReference>
<evidence type="ECO:0000256" key="2">
    <source>
        <dbReference type="ARBA" id="ARBA00022801"/>
    </source>
</evidence>
<evidence type="ECO:0000259" key="6">
    <source>
        <dbReference type="Pfam" id="PF17763"/>
    </source>
</evidence>
<dbReference type="InterPro" id="IPR027474">
    <property type="entry name" value="L-asparaginase_N"/>
</dbReference>
<feature type="active site" description="O-isoaspartyl threonine intermediate" evidence="3">
    <location>
        <position position="18"/>
    </location>
</feature>
<dbReference type="PANTHER" id="PTHR11707:SF28">
    <property type="entry name" value="60 KDA LYSOPHOSPHOLIPASE"/>
    <property type="match status" value="1"/>
</dbReference>
<sequence length="330" mass="35015">MSEVLQLPLIAIGALGGTVSMQVNAPGEGVTPSLSSEALLASLPQLEDLARITAQTLHLLPSASLTFIQLIDVLQWAKAQAEQGVQGIVLTQGTDTLEEVAYFLDLLWPYQTPLILTGAMRSPNQAGADGPANLLAAVQVALADESQGRGALVVINDQIHAAEHVRKTDSLAMAAFSSTHFGPEGLLVEGRVRYLKAPKPRCSLPVPERLDHRVALLEASLAADTLLLEEVAGLGYEGLVIAGFGAGHVSQQWARCVGQISHWMPVIMASRTGAGATALRSYGFIGGEMDLQRKGALMAGFLCPRKCRVLLWVLIGCGMEGELGRWLAAR</sequence>
<evidence type="ECO:0000256" key="4">
    <source>
        <dbReference type="PIRSR" id="PIRSR001220-2"/>
    </source>
</evidence>
<dbReference type="Gene3D" id="3.40.50.1170">
    <property type="entry name" value="L-asparaginase, N-terminal domain"/>
    <property type="match status" value="1"/>
</dbReference>
<dbReference type="OrthoDB" id="9788068at2"/>
<accession>A0A077FAR0</accession>
<proteinExistence type="inferred from homology"/>
<feature type="domain" description="Asparaginase/glutaminase C-terminal" evidence="6">
    <location>
        <begin position="213"/>
        <end position="320"/>
    </location>
</feature>
<dbReference type="InterPro" id="IPR037152">
    <property type="entry name" value="L-asparaginase_N_sf"/>
</dbReference>
<evidence type="ECO:0000256" key="3">
    <source>
        <dbReference type="PIRSR" id="PIRSR001220-1"/>
    </source>
</evidence>
<protein>
    <submittedName>
        <fullName evidence="7">Asparaginase/glutaminase</fullName>
    </submittedName>
</protein>
<evidence type="ECO:0000259" key="5">
    <source>
        <dbReference type="Pfam" id="PF00710"/>
    </source>
</evidence>
<dbReference type="HOGENOM" id="CLU_019134_1_0_6"/>
<dbReference type="InterPro" id="IPR027473">
    <property type="entry name" value="L-asparaginase_C"/>
</dbReference>
<organism evidence="7 8">
    <name type="scientific">Pseudomonas alkylphenolica</name>
    <dbReference type="NCBI Taxonomy" id="237609"/>
    <lineage>
        <taxon>Bacteria</taxon>
        <taxon>Pseudomonadati</taxon>
        <taxon>Pseudomonadota</taxon>
        <taxon>Gammaproteobacteria</taxon>
        <taxon>Pseudomonadales</taxon>
        <taxon>Pseudomonadaceae</taxon>
        <taxon>Pseudomonas</taxon>
    </lineage>
</organism>
<dbReference type="SMART" id="SM00870">
    <property type="entry name" value="Asparaginase"/>
    <property type="match status" value="1"/>
</dbReference>
<dbReference type="PANTHER" id="PTHR11707">
    <property type="entry name" value="L-ASPARAGINASE"/>
    <property type="match status" value="1"/>
</dbReference>
<dbReference type="InterPro" id="IPR006034">
    <property type="entry name" value="Asparaginase/glutaminase-like"/>
</dbReference>
<dbReference type="RefSeq" id="WP_038608018.1">
    <property type="nucleotide sequence ID" value="NZ_CP009048.1"/>
</dbReference>
<evidence type="ECO:0000313" key="8">
    <source>
        <dbReference type="Proteomes" id="UP000028931"/>
    </source>
</evidence>
<evidence type="ECO:0000256" key="1">
    <source>
        <dbReference type="ARBA" id="ARBA00010518"/>
    </source>
</evidence>
<dbReference type="PIRSF" id="PIRSF001220">
    <property type="entry name" value="L-ASNase_gatD"/>
    <property type="match status" value="1"/>
</dbReference>
<dbReference type="KEGG" id="palk:PSAKL28_12400"/>
<dbReference type="CDD" id="cd08964">
    <property type="entry name" value="L-asparaginase_II"/>
    <property type="match status" value="1"/>
</dbReference>
<dbReference type="InterPro" id="IPR004550">
    <property type="entry name" value="AsnASE_II"/>
</dbReference>
<feature type="binding site" evidence="4">
    <location>
        <begin position="94"/>
        <end position="95"/>
    </location>
    <ligand>
        <name>substrate</name>
    </ligand>
</feature>
<dbReference type="EMBL" id="CP009048">
    <property type="protein sequence ID" value="AIL60466.1"/>
    <property type="molecule type" value="Genomic_DNA"/>
</dbReference>
<reference evidence="7 8" key="1">
    <citation type="submission" date="2014-07" db="EMBL/GenBank/DDBJ databases">
        <authorList>
            <person name="Lee K."/>
            <person name="Lim J.Y."/>
            <person name="Hwang I."/>
        </authorList>
    </citation>
    <scope>NUCLEOTIDE SEQUENCE [LARGE SCALE GENOMIC DNA]</scope>
    <source>
        <strain evidence="7 8">KL28</strain>
    </source>
</reference>
<comment type="similarity">
    <text evidence="1">Belongs to the asparaginase 1 family.</text>
</comment>
<dbReference type="AlphaFoldDB" id="A0A077FAR0"/>
<dbReference type="PRINTS" id="PR00139">
    <property type="entry name" value="ASNGLNASE"/>
</dbReference>
<dbReference type="PIRSF" id="PIRSF500176">
    <property type="entry name" value="L_ASNase"/>
    <property type="match status" value="1"/>
</dbReference>
<dbReference type="PROSITE" id="PS51732">
    <property type="entry name" value="ASN_GLN_ASE_3"/>
    <property type="match status" value="1"/>
</dbReference>